<evidence type="ECO:0000256" key="3">
    <source>
        <dbReference type="ARBA" id="ARBA00023235"/>
    </source>
</evidence>
<dbReference type="EMBL" id="VIVN01000013">
    <property type="protein sequence ID" value="TWD94583.1"/>
    <property type="molecule type" value="Genomic_DNA"/>
</dbReference>
<evidence type="ECO:0000313" key="5">
    <source>
        <dbReference type="Proteomes" id="UP000319671"/>
    </source>
</evidence>
<reference evidence="4 5" key="1">
    <citation type="submission" date="2019-06" db="EMBL/GenBank/DDBJ databases">
        <title>Sorghum-associated microbial communities from plants grown in Nebraska, USA.</title>
        <authorList>
            <person name="Schachtman D."/>
        </authorList>
    </citation>
    <scope>NUCLEOTIDE SEQUENCE [LARGE SCALE GENOMIC DNA]</scope>
    <source>
        <strain evidence="4 5">2482</strain>
    </source>
</reference>
<dbReference type="InterPro" id="IPR023750">
    <property type="entry name" value="RbsD-like_sf"/>
</dbReference>
<keyword evidence="3" id="KW-0413">Isomerase</keyword>
<dbReference type="Gene3D" id="3.40.1650.10">
    <property type="entry name" value="RbsD-like domain"/>
    <property type="match status" value="1"/>
</dbReference>
<dbReference type="AlphaFoldDB" id="A0A561CTP2"/>
<keyword evidence="5" id="KW-1185">Reference proteome</keyword>
<comment type="caution">
    <text evidence="4">The sequence shown here is derived from an EMBL/GenBank/DDBJ whole genome shotgun (WGS) entry which is preliminary data.</text>
</comment>
<name>A0A561CTP2_9BACI</name>
<accession>A0A561CTP2</accession>
<gene>
    <name evidence="4" type="ORF">FB550_113116</name>
</gene>
<protein>
    <recommendedName>
        <fullName evidence="2">D-ribose pyranase</fullName>
        <ecNumber evidence="2">5.4.99.62</ecNumber>
    </recommendedName>
</protein>
<dbReference type="GO" id="GO:0062193">
    <property type="term" value="F:D-ribose pyranase activity"/>
    <property type="evidence" value="ECO:0007669"/>
    <property type="project" value="UniProtKB-EC"/>
</dbReference>
<evidence type="ECO:0000313" key="4">
    <source>
        <dbReference type="EMBL" id="TWD94583.1"/>
    </source>
</evidence>
<dbReference type="GO" id="GO:0005996">
    <property type="term" value="P:monosaccharide metabolic process"/>
    <property type="evidence" value="ECO:0007669"/>
    <property type="project" value="InterPro"/>
</dbReference>
<evidence type="ECO:0000256" key="1">
    <source>
        <dbReference type="ARBA" id="ARBA00000223"/>
    </source>
</evidence>
<dbReference type="Proteomes" id="UP000319671">
    <property type="component" value="Unassembled WGS sequence"/>
</dbReference>
<sequence>MKRHGILNSHITKVLTDLGHTDHIVIADAKEM</sequence>
<dbReference type="SUPFAM" id="SSF102546">
    <property type="entry name" value="RbsD-like"/>
    <property type="match status" value="1"/>
</dbReference>
<dbReference type="Pfam" id="PF05025">
    <property type="entry name" value="RbsD_FucU"/>
    <property type="match status" value="1"/>
</dbReference>
<dbReference type="GO" id="GO:0048029">
    <property type="term" value="F:monosaccharide binding"/>
    <property type="evidence" value="ECO:0007669"/>
    <property type="project" value="InterPro"/>
</dbReference>
<dbReference type="EC" id="5.4.99.62" evidence="2"/>
<comment type="catalytic activity">
    <reaction evidence="1">
        <text>beta-D-ribopyranose = beta-D-ribofuranose</text>
        <dbReference type="Rhea" id="RHEA:25432"/>
        <dbReference type="ChEBI" id="CHEBI:27476"/>
        <dbReference type="ChEBI" id="CHEBI:47002"/>
        <dbReference type="EC" id="5.4.99.62"/>
    </reaction>
</comment>
<organism evidence="4 5">
    <name type="scientific">Neobacillus bataviensis</name>
    <dbReference type="NCBI Taxonomy" id="220685"/>
    <lineage>
        <taxon>Bacteria</taxon>
        <taxon>Bacillati</taxon>
        <taxon>Bacillota</taxon>
        <taxon>Bacilli</taxon>
        <taxon>Bacillales</taxon>
        <taxon>Bacillaceae</taxon>
        <taxon>Neobacillus</taxon>
    </lineage>
</organism>
<dbReference type="InterPro" id="IPR007721">
    <property type="entry name" value="RbsD_FucU"/>
</dbReference>
<evidence type="ECO:0000256" key="2">
    <source>
        <dbReference type="ARBA" id="ARBA00012862"/>
    </source>
</evidence>
<proteinExistence type="predicted"/>